<dbReference type="GO" id="GO:0016740">
    <property type="term" value="F:transferase activity"/>
    <property type="evidence" value="ECO:0007669"/>
    <property type="project" value="UniProtKB-KW"/>
</dbReference>
<protein>
    <submittedName>
        <fullName evidence="1">Uncharacterized nucleotidyltransferase</fullName>
    </submittedName>
</protein>
<proteinExistence type="predicted"/>
<dbReference type="AlphaFoldDB" id="A0A1I4E3M6"/>
<evidence type="ECO:0000313" key="1">
    <source>
        <dbReference type="EMBL" id="SFK99863.1"/>
    </source>
</evidence>
<dbReference type="Pfam" id="PF14907">
    <property type="entry name" value="NTP_transf_5"/>
    <property type="match status" value="1"/>
</dbReference>
<keyword evidence="2" id="KW-1185">Reference proteome</keyword>
<dbReference type="InterPro" id="IPR043519">
    <property type="entry name" value="NT_sf"/>
</dbReference>
<reference evidence="2" key="1">
    <citation type="submission" date="2016-10" db="EMBL/GenBank/DDBJ databases">
        <authorList>
            <person name="Varghese N."/>
            <person name="Submissions S."/>
        </authorList>
    </citation>
    <scope>NUCLEOTIDE SEQUENCE [LARGE SCALE GENOMIC DNA]</scope>
    <source>
        <strain evidence="2">OK042</strain>
    </source>
</reference>
<gene>
    <name evidence="1" type="ORF">SAMN05518846_12812</name>
</gene>
<sequence>MSLQSLDKEKQIVILLSKAKLVQSEVELLITLLNTHMNWSTVVGLLQTHRLVGIAWGNVSKYLISEGIDTIVFSKLLNFLRNMHTVQYEKAQTQCRQLLEICEEFEKHDIKYCILKGIVLSEYGYNDAGARDFNDNDILIHPNQIKEAITILEQKGYVQGKISLKEKTVIPVQRKETLFWSMVSHEVHPLILKLDDNKFLDFHIVDLQYSIDLNTANRTDLLVDRLLRRRIQIDIKGSSISTLTWEDMLVFVCHHFYKEAISYRDVQSYRDLLLYKICDIANLIVSKKIEIDWDTFIQRAKELNVTNGVYFALHYTNLVYTDIVPYDVLNTLKPDEINYLHEVYNYDSDTLAIQWDDNIIDRIFDMNRPSRIIKLHS</sequence>
<keyword evidence="1" id="KW-0808">Transferase</keyword>
<dbReference type="EMBL" id="FORT01000028">
    <property type="protein sequence ID" value="SFK99863.1"/>
    <property type="molecule type" value="Genomic_DNA"/>
</dbReference>
<organism evidence="1 2">
    <name type="scientific">Brevibacillus centrosporus</name>
    <dbReference type="NCBI Taxonomy" id="54910"/>
    <lineage>
        <taxon>Bacteria</taxon>
        <taxon>Bacillati</taxon>
        <taxon>Bacillota</taxon>
        <taxon>Bacilli</taxon>
        <taxon>Bacillales</taxon>
        <taxon>Paenibacillaceae</taxon>
        <taxon>Brevibacillus</taxon>
    </lineage>
</organism>
<dbReference type="RefSeq" id="WP_175530626.1">
    <property type="nucleotide sequence ID" value="NZ_FORT01000028.1"/>
</dbReference>
<dbReference type="Gene3D" id="3.30.460.40">
    <property type="match status" value="1"/>
</dbReference>
<dbReference type="SUPFAM" id="SSF81301">
    <property type="entry name" value="Nucleotidyltransferase"/>
    <property type="match status" value="1"/>
</dbReference>
<dbReference type="Proteomes" id="UP000198915">
    <property type="component" value="Unassembled WGS sequence"/>
</dbReference>
<dbReference type="InterPro" id="IPR039498">
    <property type="entry name" value="NTP_transf_5"/>
</dbReference>
<accession>A0A1I4E3M6</accession>
<dbReference type="STRING" id="1884381.SAMN05518846_12812"/>
<evidence type="ECO:0000313" key="2">
    <source>
        <dbReference type="Proteomes" id="UP000198915"/>
    </source>
</evidence>
<name>A0A1I4E3M6_9BACL</name>